<proteinExistence type="predicted"/>
<dbReference type="EMBL" id="JAJJPB010000017">
    <property type="protein sequence ID" value="MCC9295747.1"/>
    <property type="molecule type" value="Genomic_DNA"/>
</dbReference>
<dbReference type="SUPFAM" id="SSF52518">
    <property type="entry name" value="Thiamin diphosphate-binding fold (THDP-binding)"/>
    <property type="match status" value="1"/>
</dbReference>
<feature type="domain" description="Transketolase N-terminal" evidence="1">
    <location>
        <begin position="11"/>
        <end position="273"/>
    </location>
</feature>
<reference evidence="2" key="1">
    <citation type="submission" date="2021-11" db="EMBL/GenBank/DDBJ databases">
        <authorList>
            <person name="Qingchun L."/>
            <person name="Dong Z."/>
            <person name="Zongwei Q."/>
            <person name="Jia Z."/>
            <person name="Duotao L."/>
        </authorList>
    </citation>
    <scope>NUCLEOTIDE SEQUENCE</scope>
    <source>
        <strain evidence="2">WLY-B-L2</strain>
    </source>
</reference>
<accession>A0ABS8N7H2</accession>
<protein>
    <submittedName>
        <fullName evidence="2">Transketolase</fullName>
    </submittedName>
</protein>
<sequence length="276" mass="30781">MDINRDEIRKTAEQIRKDCICMSTRANFGHLAPALSSADIIATLYKGIMNYRPDNPQWPDRDSFILSKGHGCLALYSILSQVGYYKRDLLRDFASKCDTMLPGHPEIKLPGVEANTGSLGHGIPLAIGMALAAKMDDRKCRVFVLTGDGELEEGTNWEAAMIAAKHKLDNLVVIVDRNSLQLGDFTENISQLEPLEDKWRAFGWSTKNVNGHNIEELLPSLNSAPYETGRPTAVIAHTIKGKGLEIAENKIEWHHKVLTREQYESLKDNLGLEALE</sequence>
<dbReference type="Pfam" id="PF00456">
    <property type="entry name" value="Transketolase_N"/>
    <property type="match status" value="1"/>
</dbReference>
<dbReference type="Gene3D" id="3.40.50.970">
    <property type="match status" value="1"/>
</dbReference>
<organism evidence="2 3">
    <name type="scientific">Clostridium aromativorans</name>
    <dbReference type="NCBI Taxonomy" id="2836848"/>
    <lineage>
        <taxon>Bacteria</taxon>
        <taxon>Bacillati</taxon>
        <taxon>Bacillota</taxon>
        <taxon>Clostridia</taxon>
        <taxon>Eubacteriales</taxon>
        <taxon>Clostridiaceae</taxon>
        <taxon>Clostridium</taxon>
    </lineage>
</organism>
<evidence type="ECO:0000313" key="3">
    <source>
        <dbReference type="Proteomes" id="UP001165422"/>
    </source>
</evidence>
<dbReference type="PANTHER" id="PTHR47514:SF2">
    <property type="entry name" value="TRANSKETOLASE"/>
    <property type="match status" value="1"/>
</dbReference>
<comment type="caution">
    <text evidence="2">The sequence shown here is derived from an EMBL/GenBank/DDBJ whole genome shotgun (WGS) entry which is preliminary data.</text>
</comment>
<evidence type="ECO:0000313" key="2">
    <source>
        <dbReference type="EMBL" id="MCC9295747.1"/>
    </source>
</evidence>
<name>A0ABS8N7H2_9CLOT</name>
<dbReference type="Proteomes" id="UP001165422">
    <property type="component" value="Unassembled WGS sequence"/>
</dbReference>
<evidence type="ECO:0000259" key="1">
    <source>
        <dbReference type="Pfam" id="PF00456"/>
    </source>
</evidence>
<gene>
    <name evidence="2" type="ORF">LN736_12840</name>
</gene>
<dbReference type="RefSeq" id="WP_229981676.1">
    <property type="nucleotide sequence ID" value="NZ_JAJJPB010000017.1"/>
</dbReference>
<dbReference type="InterPro" id="IPR029061">
    <property type="entry name" value="THDP-binding"/>
</dbReference>
<dbReference type="InterPro" id="IPR005474">
    <property type="entry name" value="Transketolase_N"/>
</dbReference>
<keyword evidence="3" id="KW-1185">Reference proteome</keyword>
<dbReference type="PANTHER" id="PTHR47514">
    <property type="entry name" value="TRANSKETOLASE N-TERMINAL SECTION-RELATED"/>
    <property type="match status" value="1"/>
</dbReference>
<dbReference type="CDD" id="cd02012">
    <property type="entry name" value="TPP_TK"/>
    <property type="match status" value="1"/>
</dbReference>